<keyword evidence="2" id="KW-0472">Membrane</keyword>
<keyword evidence="4" id="KW-1185">Reference proteome</keyword>
<dbReference type="Proteomes" id="UP000278962">
    <property type="component" value="Unassembled WGS sequence"/>
</dbReference>
<evidence type="ECO:0000256" key="1">
    <source>
        <dbReference type="SAM" id="MobiDB-lite"/>
    </source>
</evidence>
<proteinExistence type="predicted"/>
<evidence type="ECO:0000256" key="2">
    <source>
        <dbReference type="SAM" id="Phobius"/>
    </source>
</evidence>
<sequence length="87" mass="9448">MTEHTENTEVVAETNGTVPPVGEEIHMPAHSILPLLNAAALAGMIVSITLSWLLVAFFGVAFLATTIRWIADVRRDIAELPLDHGHH</sequence>
<dbReference type="OrthoDB" id="5244801at2"/>
<accession>A0A660KVD9</accession>
<feature type="region of interest" description="Disordered" evidence="1">
    <location>
        <begin position="1"/>
        <end position="22"/>
    </location>
</feature>
<evidence type="ECO:0000313" key="4">
    <source>
        <dbReference type="Proteomes" id="UP000278962"/>
    </source>
</evidence>
<dbReference type="EMBL" id="RBIL01000003">
    <property type="protein sequence ID" value="RKQ85014.1"/>
    <property type="molecule type" value="Genomic_DNA"/>
</dbReference>
<evidence type="ECO:0000313" key="3">
    <source>
        <dbReference type="EMBL" id="RKQ85014.1"/>
    </source>
</evidence>
<keyword evidence="2" id="KW-0812">Transmembrane</keyword>
<dbReference type="RefSeq" id="WP_121258601.1">
    <property type="nucleotide sequence ID" value="NZ_RBIL01000003.1"/>
</dbReference>
<comment type="caution">
    <text evidence="3">The sequence shown here is derived from an EMBL/GenBank/DDBJ whole genome shotgun (WGS) entry which is preliminary data.</text>
</comment>
<name>A0A660KVD9_9ACTN</name>
<protein>
    <submittedName>
        <fullName evidence="3">Uncharacterized protein</fullName>
    </submittedName>
</protein>
<keyword evidence="2" id="KW-1133">Transmembrane helix</keyword>
<dbReference type="Gene3D" id="1.10.287.70">
    <property type="match status" value="1"/>
</dbReference>
<gene>
    <name evidence="3" type="ORF">C8N24_6648</name>
</gene>
<organism evidence="3 4">
    <name type="scientific">Solirubrobacter pauli</name>
    <dbReference type="NCBI Taxonomy" id="166793"/>
    <lineage>
        <taxon>Bacteria</taxon>
        <taxon>Bacillati</taxon>
        <taxon>Actinomycetota</taxon>
        <taxon>Thermoleophilia</taxon>
        <taxon>Solirubrobacterales</taxon>
        <taxon>Solirubrobacteraceae</taxon>
        <taxon>Solirubrobacter</taxon>
    </lineage>
</organism>
<dbReference type="AlphaFoldDB" id="A0A660KVD9"/>
<feature type="transmembrane region" description="Helical" evidence="2">
    <location>
        <begin position="38"/>
        <end position="65"/>
    </location>
</feature>
<reference evidence="3 4" key="1">
    <citation type="submission" date="2018-10" db="EMBL/GenBank/DDBJ databases">
        <title>Genomic Encyclopedia of Archaeal and Bacterial Type Strains, Phase II (KMG-II): from individual species to whole genera.</title>
        <authorList>
            <person name="Goeker M."/>
        </authorList>
    </citation>
    <scope>NUCLEOTIDE SEQUENCE [LARGE SCALE GENOMIC DNA]</scope>
    <source>
        <strain evidence="3 4">DSM 14954</strain>
    </source>
</reference>